<evidence type="ECO:0000256" key="1">
    <source>
        <dbReference type="ARBA" id="ARBA00004275"/>
    </source>
</evidence>
<dbReference type="SUPFAM" id="SSF56801">
    <property type="entry name" value="Acetyl-CoA synthetase-like"/>
    <property type="match status" value="1"/>
</dbReference>
<organism evidence="4 5">
    <name type="scientific">Cylicostephanus goldi</name>
    <name type="common">Nematode worm</name>
    <dbReference type="NCBI Taxonomy" id="71465"/>
    <lineage>
        <taxon>Eukaryota</taxon>
        <taxon>Metazoa</taxon>
        <taxon>Ecdysozoa</taxon>
        <taxon>Nematoda</taxon>
        <taxon>Chromadorea</taxon>
        <taxon>Rhabditida</taxon>
        <taxon>Rhabditina</taxon>
        <taxon>Rhabditomorpha</taxon>
        <taxon>Strongyloidea</taxon>
        <taxon>Strongylidae</taxon>
        <taxon>Cylicostephanus</taxon>
    </lineage>
</organism>
<sequence>MTECTMASHVPDLKNNIPFGSVGKVASNLRMKNHCSLIVSLQIIDPSSGKEMPAGMPGEICIKGPTVMLGYLGKPEATKSTIINGWLHTDRLFSLMNVPSPIRKQTTARTRSSRFLLVPAVTKRTYDRSFTENAAVNKNVFY</sequence>
<gene>
    <name evidence="4" type="ORF">CGOC_LOCUS2715</name>
</gene>
<dbReference type="PANTHER" id="PTHR24096">
    <property type="entry name" value="LONG-CHAIN-FATTY-ACID--COA LIGASE"/>
    <property type="match status" value="1"/>
</dbReference>
<evidence type="ECO:0000313" key="5">
    <source>
        <dbReference type="Proteomes" id="UP000271889"/>
    </source>
</evidence>
<dbReference type="EMBL" id="UYRV01006304">
    <property type="protein sequence ID" value="VDK53549.1"/>
    <property type="molecule type" value="Genomic_DNA"/>
</dbReference>
<proteinExistence type="predicted"/>
<comment type="subcellular location">
    <subcellularLocation>
        <location evidence="1">Peroxisome</location>
    </subcellularLocation>
</comment>
<evidence type="ECO:0000259" key="3">
    <source>
        <dbReference type="Pfam" id="PF00501"/>
    </source>
</evidence>
<dbReference type="InterPro" id="IPR000873">
    <property type="entry name" value="AMP-dep_synth/lig_dom"/>
</dbReference>
<protein>
    <recommendedName>
        <fullName evidence="3">AMP-dependent synthetase/ligase domain-containing protein</fullName>
    </recommendedName>
</protein>
<dbReference type="GO" id="GO:0016405">
    <property type="term" value="F:CoA-ligase activity"/>
    <property type="evidence" value="ECO:0007669"/>
    <property type="project" value="TreeGrafter"/>
</dbReference>
<name>A0A3P6QX89_CYLGO</name>
<dbReference type="Gene3D" id="2.30.38.10">
    <property type="entry name" value="Luciferase, Domain 3"/>
    <property type="match status" value="1"/>
</dbReference>
<keyword evidence="5" id="KW-1185">Reference proteome</keyword>
<evidence type="ECO:0000313" key="4">
    <source>
        <dbReference type="EMBL" id="VDK53549.1"/>
    </source>
</evidence>
<dbReference type="AlphaFoldDB" id="A0A3P6QX89"/>
<evidence type="ECO:0000256" key="2">
    <source>
        <dbReference type="ARBA" id="ARBA00023140"/>
    </source>
</evidence>
<dbReference type="OrthoDB" id="10253869at2759"/>
<accession>A0A3P6QX89</accession>
<dbReference type="PANTHER" id="PTHR24096:SF422">
    <property type="entry name" value="BCDNA.GH02901"/>
    <property type="match status" value="1"/>
</dbReference>
<dbReference type="Gene3D" id="3.40.50.980">
    <property type="match status" value="1"/>
</dbReference>
<reference evidence="4 5" key="1">
    <citation type="submission" date="2018-11" db="EMBL/GenBank/DDBJ databases">
        <authorList>
            <consortium name="Pathogen Informatics"/>
        </authorList>
    </citation>
    <scope>NUCLEOTIDE SEQUENCE [LARGE SCALE GENOMIC DNA]</scope>
</reference>
<dbReference type="Proteomes" id="UP000271889">
    <property type="component" value="Unassembled WGS sequence"/>
</dbReference>
<dbReference type="Pfam" id="PF00501">
    <property type="entry name" value="AMP-binding"/>
    <property type="match status" value="1"/>
</dbReference>
<dbReference type="GO" id="GO:0005777">
    <property type="term" value="C:peroxisome"/>
    <property type="evidence" value="ECO:0007669"/>
    <property type="project" value="UniProtKB-SubCell"/>
</dbReference>
<keyword evidence="2" id="KW-0576">Peroxisome</keyword>
<feature type="domain" description="AMP-dependent synthetase/ligase" evidence="3">
    <location>
        <begin position="1"/>
        <end position="72"/>
    </location>
</feature>